<dbReference type="RefSeq" id="WP_013782078.1">
    <property type="nucleotide sequence ID" value="NC_015520.1"/>
</dbReference>
<keyword evidence="3" id="KW-1185">Reference proteome</keyword>
<evidence type="ECO:0000313" key="2">
    <source>
        <dbReference type="EMBL" id="AEE97652.1"/>
    </source>
</evidence>
<dbReference type="InterPro" id="IPR011704">
    <property type="entry name" value="ATPase_dyneun-rel_AAA"/>
</dbReference>
<dbReference type="Proteomes" id="UP000008457">
    <property type="component" value="Chromosome"/>
</dbReference>
<name>F3ZXH1_MAHA5</name>
<evidence type="ECO:0000313" key="3">
    <source>
        <dbReference type="Proteomes" id="UP000008457"/>
    </source>
</evidence>
<dbReference type="HOGENOM" id="CLU_053995_2_0_9"/>
<organism evidence="2 3">
    <name type="scientific">Mahella australiensis (strain DSM 15567 / CIP 107919 / 50-1 BON)</name>
    <dbReference type="NCBI Taxonomy" id="697281"/>
    <lineage>
        <taxon>Bacteria</taxon>
        <taxon>Bacillati</taxon>
        <taxon>Bacillota</taxon>
        <taxon>Clostridia</taxon>
        <taxon>Thermoanaerobacterales</taxon>
        <taxon>Thermoanaerobacterales Family IV. Incertae Sedis</taxon>
        <taxon>Mahella</taxon>
    </lineage>
</organism>
<dbReference type="Pfam" id="PF07728">
    <property type="entry name" value="AAA_5"/>
    <property type="match status" value="1"/>
</dbReference>
<dbReference type="GO" id="GO:0005524">
    <property type="term" value="F:ATP binding"/>
    <property type="evidence" value="ECO:0007669"/>
    <property type="project" value="InterPro"/>
</dbReference>
<dbReference type="InterPro" id="IPR027417">
    <property type="entry name" value="P-loop_NTPase"/>
</dbReference>
<dbReference type="eggNOG" id="COG0714">
    <property type="taxonomic scope" value="Bacteria"/>
</dbReference>
<dbReference type="GO" id="GO:0016887">
    <property type="term" value="F:ATP hydrolysis activity"/>
    <property type="evidence" value="ECO:0007669"/>
    <property type="project" value="InterPro"/>
</dbReference>
<gene>
    <name evidence="2" type="ordered locus">Mahau_2495</name>
</gene>
<dbReference type="InterPro" id="IPR050764">
    <property type="entry name" value="CbbQ/NirQ/NorQ/GpvN"/>
</dbReference>
<dbReference type="SUPFAM" id="SSF52540">
    <property type="entry name" value="P-loop containing nucleoside triphosphate hydrolases"/>
    <property type="match status" value="1"/>
</dbReference>
<sequence length="360" mass="38784">MEEVLAMAIAIQTKVPVLLWGAPGTGKTSAIQAMGDQMGLPVEVVIASIREPSDFSGLPVIRDDGVHLEPPAWAKRLAQAGKGILFLDEISTAPPAVQAALLRVVLDKVVGDQPLPAEVAIVAAANPPEQAAGGWELSAPLANRFCHLDWELNPTEWVNGMVSGFKNKPMPELPEDWQDKIPQAKAAIAAFIRHRPHLLLQMPNEDSLVGKAWPSPRSWDMAARLLAAAESVDVGEEAEATLLSGCVGTGPALEFLSWKKALDLPDPEYLLEHHDQFQVPLRGDQAFAVLTAVVVAAVNKLTEKRWIAAWQILAQAAEQGAKDIAAAAAKVLVEARKSNFPLPQKEVREFIPLLKKGGLM</sequence>
<dbReference type="KEGG" id="mas:Mahau_2495"/>
<evidence type="ECO:0000259" key="1">
    <source>
        <dbReference type="SMART" id="SM00382"/>
    </source>
</evidence>
<accession>F3ZXH1</accession>
<dbReference type="STRING" id="697281.Mahau_2495"/>
<dbReference type="PANTHER" id="PTHR42759">
    <property type="entry name" value="MOXR FAMILY PROTEIN"/>
    <property type="match status" value="1"/>
</dbReference>
<proteinExistence type="predicted"/>
<dbReference type="SMART" id="SM00382">
    <property type="entry name" value="AAA"/>
    <property type="match status" value="1"/>
</dbReference>
<dbReference type="EMBL" id="CP002360">
    <property type="protein sequence ID" value="AEE97652.1"/>
    <property type="molecule type" value="Genomic_DNA"/>
</dbReference>
<reference evidence="2 3" key="2">
    <citation type="journal article" date="2011" name="Stand. Genomic Sci.">
        <title>Complete genome sequence of Mahella australiensis type strain (50-1 BON).</title>
        <authorList>
            <person name="Sikorski J."/>
            <person name="Teshima H."/>
            <person name="Nolan M."/>
            <person name="Lucas S."/>
            <person name="Hammon N."/>
            <person name="Deshpande S."/>
            <person name="Cheng J.F."/>
            <person name="Pitluck S."/>
            <person name="Liolios K."/>
            <person name="Pagani I."/>
            <person name="Ivanova N."/>
            <person name="Huntemann M."/>
            <person name="Mavromatis K."/>
            <person name="Ovchinikova G."/>
            <person name="Pati A."/>
            <person name="Tapia R."/>
            <person name="Han C."/>
            <person name="Goodwin L."/>
            <person name="Chen A."/>
            <person name="Palaniappan K."/>
            <person name="Land M."/>
            <person name="Hauser L."/>
            <person name="Ngatchou-Djao O.D."/>
            <person name="Rohde M."/>
            <person name="Pukall R."/>
            <person name="Spring S."/>
            <person name="Abt B."/>
            <person name="Goker M."/>
            <person name="Detter J.C."/>
            <person name="Woyke T."/>
            <person name="Bristow J."/>
            <person name="Markowitz V."/>
            <person name="Hugenholtz P."/>
            <person name="Eisen J.A."/>
            <person name="Kyrpides N.C."/>
            <person name="Klenk H.P."/>
            <person name="Lapidus A."/>
        </authorList>
    </citation>
    <scope>NUCLEOTIDE SEQUENCE [LARGE SCALE GENOMIC DNA]</scope>
    <source>
        <strain evidence="3">DSM 15567 / CIP 107919 / 50-1 BON</strain>
    </source>
</reference>
<dbReference type="PANTHER" id="PTHR42759:SF1">
    <property type="entry name" value="MAGNESIUM-CHELATASE SUBUNIT CHLD"/>
    <property type="match status" value="1"/>
</dbReference>
<protein>
    <submittedName>
        <fullName evidence="2">ATPase associated with various cellular activities AAA_3</fullName>
    </submittedName>
</protein>
<dbReference type="OrthoDB" id="9808317at2"/>
<dbReference type="Gene3D" id="3.40.50.300">
    <property type="entry name" value="P-loop containing nucleotide triphosphate hydrolases"/>
    <property type="match status" value="1"/>
</dbReference>
<dbReference type="CDD" id="cd00009">
    <property type="entry name" value="AAA"/>
    <property type="match status" value="1"/>
</dbReference>
<feature type="domain" description="AAA+ ATPase" evidence="1">
    <location>
        <begin position="13"/>
        <end position="155"/>
    </location>
</feature>
<dbReference type="AlphaFoldDB" id="F3ZXH1"/>
<reference evidence="3" key="1">
    <citation type="submission" date="2010-11" db="EMBL/GenBank/DDBJ databases">
        <title>The complete genome of Mahella australiensis DSM 15567.</title>
        <authorList>
            <consortium name="US DOE Joint Genome Institute (JGI-PGF)"/>
            <person name="Lucas S."/>
            <person name="Copeland A."/>
            <person name="Lapidus A."/>
            <person name="Bruce D."/>
            <person name="Goodwin L."/>
            <person name="Pitluck S."/>
            <person name="Kyrpides N."/>
            <person name="Mavromatis K."/>
            <person name="Pagani I."/>
            <person name="Ivanova N."/>
            <person name="Teshima H."/>
            <person name="Brettin T."/>
            <person name="Detter J.C."/>
            <person name="Han C."/>
            <person name="Tapia R."/>
            <person name="Land M."/>
            <person name="Hauser L."/>
            <person name="Markowitz V."/>
            <person name="Cheng J.-F."/>
            <person name="Hugenholtz P."/>
            <person name="Woyke T."/>
            <person name="Wu D."/>
            <person name="Spring S."/>
            <person name="Pukall R."/>
            <person name="Steenblock K."/>
            <person name="Schneider S."/>
            <person name="Klenk H.-P."/>
            <person name="Eisen J.A."/>
        </authorList>
    </citation>
    <scope>NUCLEOTIDE SEQUENCE [LARGE SCALE GENOMIC DNA]</scope>
    <source>
        <strain evidence="3">DSM 15567 / CIP 107919 / 50-1 BON</strain>
    </source>
</reference>
<dbReference type="InterPro" id="IPR003593">
    <property type="entry name" value="AAA+_ATPase"/>
</dbReference>